<dbReference type="PRINTS" id="PR00368">
    <property type="entry name" value="FADPNR"/>
</dbReference>
<dbReference type="EMBL" id="SDPU01000001">
    <property type="protein sequence ID" value="RYU15630.1"/>
    <property type="molecule type" value="Genomic_DNA"/>
</dbReference>
<dbReference type="GO" id="GO:0004791">
    <property type="term" value="F:thioredoxin-disulfide reductase (NADPH) activity"/>
    <property type="evidence" value="ECO:0007669"/>
    <property type="project" value="UniProtKB-EC"/>
</dbReference>
<dbReference type="InterPro" id="IPR023753">
    <property type="entry name" value="FAD/NAD-binding_dom"/>
</dbReference>
<dbReference type="InterPro" id="IPR036188">
    <property type="entry name" value="FAD/NAD-bd_sf"/>
</dbReference>
<dbReference type="PRINTS" id="PR00411">
    <property type="entry name" value="PNDRDTASEI"/>
</dbReference>
<organism evidence="5 6">
    <name type="scientific">Nocardioides iriomotensis</name>
    <dbReference type="NCBI Taxonomy" id="715784"/>
    <lineage>
        <taxon>Bacteria</taxon>
        <taxon>Bacillati</taxon>
        <taxon>Actinomycetota</taxon>
        <taxon>Actinomycetes</taxon>
        <taxon>Propionibacteriales</taxon>
        <taxon>Nocardioidaceae</taxon>
        <taxon>Nocardioides</taxon>
    </lineage>
</organism>
<proteinExistence type="predicted"/>
<gene>
    <name evidence="5" type="ORF">ETU37_00485</name>
</gene>
<sequence>MEEAQVAVIGAGPHGLAATAHLARAGAEVHTFGEPLDFWKAMPKGMLLRSNWTATSIAEHDGPLSLTSYCESTGTDLHLPVPLDAFVDYGMWVQGRAAPDVDRRRITRIDQNGAGFSITLADGERMAARTVAVAAGIAPFTNRPEVAAHLPRELVSHTADHDDLSRFKDQEVLVVGAGQSALESAALMHEAGVSVEVVARADHINWLHGGKYHRMLGPKLTPFVYAPTDVGPMGLSRIVAVPDLFRRFPRAAQKPMAYRAIRPAGAAWLQPRLVDVPLHLGRRITAADGSGDKVTVRLDDGTSRTVDHVLFGTGYRVDVSKYPFLSPELVSRIKHVDGYPVLRRGMESSVPGLHFLGAPAAWSFGPIMRFVAGGWYGASSLTRSIVDRRAAAGASTFTVPSPVADDL</sequence>
<comment type="catalytic activity">
    <reaction evidence="3">
        <text>[thioredoxin]-dithiol + NADP(+) = [thioredoxin]-disulfide + NADPH + H(+)</text>
        <dbReference type="Rhea" id="RHEA:20345"/>
        <dbReference type="Rhea" id="RHEA-COMP:10698"/>
        <dbReference type="Rhea" id="RHEA-COMP:10700"/>
        <dbReference type="ChEBI" id="CHEBI:15378"/>
        <dbReference type="ChEBI" id="CHEBI:29950"/>
        <dbReference type="ChEBI" id="CHEBI:50058"/>
        <dbReference type="ChEBI" id="CHEBI:57783"/>
        <dbReference type="ChEBI" id="CHEBI:58349"/>
        <dbReference type="EC" id="1.8.1.9"/>
    </reaction>
</comment>
<keyword evidence="2" id="KW-0560">Oxidoreductase</keyword>
<evidence type="ECO:0000259" key="4">
    <source>
        <dbReference type="Pfam" id="PF07992"/>
    </source>
</evidence>
<evidence type="ECO:0000256" key="3">
    <source>
        <dbReference type="ARBA" id="ARBA00048132"/>
    </source>
</evidence>
<dbReference type="SUPFAM" id="SSF51905">
    <property type="entry name" value="FAD/NAD(P)-binding domain"/>
    <property type="match status" value="1"/>
</dbReference>
<dbReference type="Proteomes" id="UP000291189">
    <property type="component" value="Unassembled WGS sequence"/>
</dbReference>
<dbReference type="RefSeq" id="WP_129984913.1">
    <property type="nucleotide sequence ID" value="NZ_SDPU01000001.1"/>
</dbReference>
<keyword evidence="1" id="KW-0285">Flavoprotein</keyword>
<dbReference type="InterPro" id="IPR050097">
    <property type="entry name" value="Ferredoxin-NADP_redctase_2"/>
</dbReference>
<keyword evidence="6" id="KW-1185">Reference proteome</keyword>
<reference evidence="5 6" key="1">
    <citation type="submission" date="2019-01" db="EMBL/GenBank/DDBJ databases">
        <title>Nocardioides guangzhouensis sp. nov., an actinobacterium isolated from soil.</title>
        <authorList>
            <person name="Fu Y."/>
            <person name="Cai Y."/>
            <person name="Lin Z."/>
            <person name="Chen P."/>
        </authorList>
    </citation>
    <scope>NUCLEOTIDE SEQUENCE [LARGE SCALE GENOMIC DNA]</scope>
    <source>
        <strain evidence="5 6">NBRC 105384</strain>
    </source>
</reference>
<evidence type="ECO:0000313" key="6">
    <source>
        <dbReference type="Proteomes" id="UP000291189"/>
    </source>
</evidence>
<dbReference type="Gene3D" id="3.50.50.60">
    <property type="entry name" value="FAD/NAD(P)-binding domain"/>
    <property type="match status" value="1"/>
</dbReference>
<evidence type="ECO:0000256" key="2">
    <source>
        <dbReference type="ARBA" id="ARBA00023002"/>
    </source>
</evidence>
<evidence type="ECO:0000256" key="1">
    <source>
        <dbReference type="ARBA" id="ARBA00022630"/>
    </source>
</evidence>
<comment type="caution">
    <text evidence="5">The sequence shown here is derived from an EMBL/GenBank/DDBJ whole genome shotgun (WGS) entry which is preliminary data.</text>
</comment>
<dbReference type="PANTHER" id="PTHR48105">
    <property type="entry name" value="THIOREDOXIN REDUCTASE 1-RELATED-RELATED"/>
    <property type="match status" value="1"/>
</dbReference>
<evidence type="ECO:0000313" key="5">
    <source>
        <dbReference type="EMBL" id="RYU15630.1"/>
    </source>
</evidence>
<name>A0A4Q5JA72_9ACTN</name>
<accession>A0A4Q5JA72</accession>
<feature type="domain" description="FAD/NAD(P)-binding" evidence="4">
    <location>
        <begin position="5"/>
        <end position="204"/>
    </location>
</feature>
<dbReference type="Pfam" id="PF07992">
    <property type="entry name" value="Pyr_redox_2"/>
    <property type="match status" value="1"/>
</dbReference>
<dbReference type="AlphaFoldDB" id="A0A4Q5JA72"/>
<dbReference type="OrthoDB" id="9778740at2"/>
<protein>
    <submittedName>
        <fullName evidence="5">NAD(P)/FAD-dependent oxidoreductase</fullName>
    </submittedName>
</protein>